<dbReference type="Proteomes" id="UP001221757">
    <property type="component" value="Unassembled WGS sequence"/>
</dbReference>
<organism evidence="1 2">
    <name type="scientific">Mycena rosella</name>
    <name type="common">Pink bonnet</name>
    <name type="synonym">Agaricus rosellus</name>
    <dbReference type="NCBI Taxonomy" id="1033263"/>
    <lineage>
        <taxon>Eukaryota</taxon>
        <taxon>Fungi</taxon>
        <taxon>Dikarya</taxon>
        <taxon>Basidiomycota</taxon>
        <taxon>Agaricomycotina</taxon>
        <taxon>Agaricomycetes</taxon>
        <taxon>Agaricomycetidae</taxon>
        <taxon>Agaricales</taxon>
        <taxon>Marasmiineae</taxon>
        <taxon>Mycenaceae</taxon>
        <taxon>Mycena</taxon>
    </lineage>
</organism>
<sequence>MFLSTDSFIRAHFSSPTTTTFLGISSKQASGQEGFPSSPPVYPQCLSDTAGGGVLGPRLRWPVVPHVVFGSLSPWPAAVVNYFQAVLFTMAIQRFSKEPTFSLVSCATFYASNIVCFDLAGLNFVGL</sequence>
<evidence type="ECO:0000313" key="2">
    <source>
        <dbReference type="Proteomes" id="UP001221757"/>
    </source>
</evidence>
<name>A0AAD7DIL4_MYCRO</name>
<reference evidence="1" key="1">
    <citation type="submission" date="2023-03" db="EMBL/GenBank/DDBJ databases">
        <title>Massive genome expansion in bonnet fungi (Mycena s.s.) driven by repeated elements and novel gene families across ecological guilds.</title>
        <authorList>
            <consortium name="Lawrence Berkeley National Laboratory"/>
            <person name="Harder C.B."/>
            <person name="Miyauchi S."/>
            <person name="Viragh M."/>
            <person name="Kuo A."/>
            <person name="Thoen E."/>
            <person name="Andreopoulos B."/>
            <person name="Lu D."/>
            <person name="Skrede I."/>
            <person name="Drula E."/>
            <person name="Henrissat B."/>
            <person name="Morin E."/>
            <person name="Kohler A."/>
            <person name="Barry K."/>
            <person name="LaButti K."/>
            <person name="Morin E."/>
            <person name="Salamov A."/>
            <person name="Lipzen A."/>
            <person name="Mereny Z."/>
            <person name="Hegedus B."/>
            <person name="Baldrian P."/>
            <person name="Stursova M."/>
            <person name="Weitz H."/>
            <person name="Taylor A."/>
            <person name="Grigoriev I.V."/>
            <person name="Nagy L.G."/>
            <person name="Martin F."/>
            <person name="Kauserud H."/>
        </authorList>
    </citation>
    <scope>NUCLEOTIDE SEQUENCE</scope>
    <source>
        <strain evidence="1">CBHHK067</strain>
    </source>
</reference>
<evidence type="ECO:0000313" key="1">
    <source>
        <dbReference type="EMBL" id="KAJ7691039.1"/>
    </source>
</evidence>
<dbReference type="EMBL" id="JARKIE010000061">
    <property type="protein sequence ID" value="KAJ7691039.1"/>
    <property type="molecule type" value="Genomic_DNA"/>
</dbReference>
<proteinExistence type="predicted"/>
<dbReference type="AlphaFoldDB" id="A0AAD7DIL4"/>
<protein>
    <submittedName>
        <fullName evidence="1">Uncharacterized protein</fullName>
    </submittedName>
</protein>
<comment type="caution">
    <text evidence="1">The sequence shown here is derived from an EMBL/GenBank/DDBJ whole genome shotgun (WGS) entry which is preliminary data.</text>
</comment>
<keyword evidence="2" id="KW-1185">Reference proteome</keyword>
<gene>
    <name evidence="1" type="ORF">B0H17DRAFT_1134058</name>
</gene>
<accession>A0AAD7DIL4</accession>